<feature type="domain" description="Sulfotransferase" evidence="1">
    <location>
        <begin position="47"/>
        <end position="118"/>
    </location>
</feature>
<dbReference type="InterPro" id="IPR000863">
    <property type="entry name" value="Sulfotransferase_dom"/>
</dbReference>
<evidence type="ECO:0000313" key="2">
    <source>
        <dbReference type="Proteomes" id="UP000694888"/>
    </source>
</evidence>
<dbReference type="InterPro" id="IPR027417">
    <property type="entry name" value="P-loop_NTPase"/>
</dbReference>
<organism evidence="2 3">
    <name type="scientific">Aplysia californica</name>
    <name type="common">California sea hare</name>
    <dbReference type="NCBI Taxonomy" id="6500"/>
    <lineage>
        <taxon>Eukaryota</taxon>
        <taxon>Metazoa</taxon>
        <taxon>Spiralia</taxon>
        <taxon>Lophotrochozoa</taxon>
        <taxon>Mollusca</taxon>
        <taxon>Gastropoda</taxon>
        <taxon>Heterobranchia</taxon>
        <taxon>Euthyneura</taxon>
        <taxon>Tectipleura</taxon>
        <taxon>Aplysiida</taxon>
        <taxon>Aplysioidea</taxon>
        <taxon>Aplysiidae</taxon>
        <taxon>Aplysia</taxon>
    </lineage>
</organism>
<dbReference type="Gene3D" id="3.40.50.300">
    <property type="entry name" value="P-loop containing nucleotide triphosphate hydrolases"/>
    <property type="match status" value="1"/>
</dbReference>
<dbReference type="GeneID" id="106013194"/>
<gene>
    <name evidence="3" type="primary">LOC106013194</name>
</gene>
<accession>A0ABM1AA14</accession>
<dbReference type="Proteomes" id="UP000694888">
    <property type="component" value="Unplaced"/>
</dbReference>
<evidence type="ECO:0000259" key="1">
    <source>
        <dbReference type="Pfam" id="PF00685"/>
    </source>
</evidence>
<proteinExistence type="predicted"/>
<dbReference type="RefSeq" id="XP_012943701.1">
    <property type="nucleotide sequence ID" value="XM_013088247.2"/>
</dbReference>
<protein>
    <submittedName>
        <fullName evidence="3">Amine sulfotransferase</fullName>
    </submittedName>
</protein>
<evidence type="ECO:0000313" key="3">
    <source>
        <dbReference type="RefSeq" id="XP_012943701.1"/>
    </source>
</evidence>
<keyword evidence="2" id="KW-1185">Reference proteome</keyword>
<dbReference type="SUPFAM" id="SSF52540">
    <property type="entry name" value="P-loop containing nucleoside triphosphate hydrolases"/>
    <property type="match status" value="1"/>
</dbReference>
<sequence length="119" mass="13534">MPVCKVADSAGDTMDLYVMESKPQFFVVPTLKQDWVENIPNYPLRNDDVMLCSYTKSGCHWVWEMGRLLLDGRTKVEGTEKESSMVEANTLMGNIEDAPAPRILNSHLFFDHLPKDVVK</sequence>
<reference evidence="3" key="1">
    <citation type="submission" date="2025-08" db="UniProtKB">
        <authorList>
            <consortium name="RefSeq"/>
        </authorList>
    </citation>
    <scope>IDENTIFICATION</scope>
</reference>
<dbReference type="Pfam" id="PF00685">
    <property type="entry name" value="Sulfotransfer_1"/>
    <property type="match status" value="1"/>
</dbReference>
<feature type="non-terminal residue" evidence="3">
    <location>
        <position position="119"/>
    </location>
</feature>
<name>A0ABM1AA14_APLCA</name>